<dbReference type="Pfam" id="PF00198">
    <property type="entry name" value="2-oxoacid_dh"/>
    <property type="match status" value="2"/>
</dbReference>
<evidence type="ECO:0000256" key="10">
    <source>
        <dbReference type="SAM" id="MobiDB-lite"/>
    </source>
</evidence>
<dbReference type="PANTHER" id="PTHR43178:SF5">
    <property type="entry name" value="LIPOAMIDE ACYLTRANSFERASE COMPONENT OF BRANCHED-CHAIN ALPHA-KETO ACID DEHYDROGENASE COMPLEX, MITOCHONDRIAL"/>
    <property type="match status" value="1"/>
</dbReference>
<comment type="cofactor">
    <cofactor evidence="1 9">
        <name>(R)-lipoate</name>
        <dbReference type="ChEBI" id="CHEBI:83088"/>
    </cofactor>
</comment>
<evidence type="ECO:0000256" key="4">
    <source>
        <dbReference type="ARBA" id="ARBA00022679"/>
    </source>
</evidence>
<organism evidence="13 14">
    <name type="scientific">Sporidiobolus salmonicolor</name>
    <name type="common">Yeast-like fungus</name>
    <name type="synonym">Sporobolomyces salmonicolor</name>
    <dbReference type="NCBI Taxonomy" id="5005"/>
    <lineage>
        <taxon>Eukaryota</taxon>
        <taxon>Fungi</taxon>
        <taxon>Dikarya</taxon>
        <taxon>Basidiomycota</taxon>
        <taxon>Pucciniomycotina</taxon>
        <taxon>Microbotryomycetes</taxon>
        <taxon>Sporidiobolales</taxon>
        <taxon>Sporidiobolaceae</taxon>
        <taxon>Sporobolomyces</taxon>
    </lineage>
</organism>
<protein>
    <recommendedName>
        <fullName evidence="9">Dihydrolipoamide acetyltransferase component of pyruvate dehydrogenase complex</fullName>
        <ecNumber evidence="9">2.3.1.-</ecNumber>
    </recommendedName>
</protein>
<keyword evidence="8 9" id="KW-0012">Acyltransferase</keyword>
<gene>
    <name evidence="13" type="primary">SPOSA6832_02815</name>
</gene>
<evidence type="ECO:0000259" key="11">
    <source>
        <dbReference type="PROSITE" id="PS50968"/>
    </source>
</evidence>
<dbReference type="InterPro" id="IPR023213">
    <property type="entry name" value="CAT-like_dom_sf"/>
</dbReference>
<keyword evidence="4 9" id="KW-0808">Transferase</keyword>
<evidence type="ECO:0000313" key="13">
    <source>
        <dbReference type="EMBL" id="CEQ41104.1"/>
    </source>
</evidence>
<dbReference type="OrthoDB" id="15567at2759"/>
<dbReference type="FunFam" id="2.40.50.100:FF:000013">
    <property type="entry name" value="Dihydrolipoamide acetyltransferase component of pyruvate dehydrogenase complex"/>
    <property type="match status" value="1"/>
</dbReference>
<dbReference type="PROSITE" id="PS00189">
    <property type="entry name" value="LIPOYL"/>
    <property type="match status" value="1"/>
</dbReference>
<evidence type="ECO:0000256" key="8">
    <source>
        <dbReference type="ARBA" id="ARBA00023315"/>
    </source>
</evidence>
<feature type="compositionally biased region" description="Pro residues" evidence="10">
    <location>
        <begin position="246"/>
        <end position="262"/>
    </location>
</feature>
<dbReference type="InterPro" id="IPR050743">
    <property type="entry name" value="2-oxoacid_DH_E2_comp"/>
</dbReference>
<dbReference type="PANTHER" id="PTHR43178">
    <property type="entry name" value="DIHYDROLIPOAMIDE ACETYLTRANSFERASE COMPONENT OF PYRUVATE DEHYDROGENASE COMPLEX"/>
    <property type="match status" value="1"/>
</dbReference>
<feature type="domain" description="Peripheral subunit-binding (PSBD)" evidence="12">
    <location>
        <begin position="192"/>
        <end position="229"/>
    </location>
</feature>
<dbReference type="Pfam" id="PF02817">
    <property type="entry name" value="E3_binding"/>
    <property type="match status" value="1"/>
</dbReference>
<dbReference type="SUPFAM" id="SSF47005">
    <property type="entry name" value="Peripheral subunit-binding domain of 2-oxo acid dehydrogenase complex"/>
    <property type="match status" value="1"/>
</dbReference>
<keyword evidence="14" id="KW-1185">Reference proteome</keyword>
<dbReference type="InterPro" id="IPR011053">
    <property type="entry name" value="Single_hybrid_motif"/>
</dbReference>
<dbReference type="PROSITE" id="PS51826">
    <property type="entry name" value="PSBD"/>
    <property type="match status" value="1"/>
</dbReference>
<dbReference type="SUPFAM" id="SSF51230">
    <property type="entry name" value="Single hybrid motif"/>
    <property type="match status" value="1"/>
</dbReference>
<dbReference type="EC" id="2.3.1.-" evidence="9"/>
<dbReference type="InterPro" id="IPR000089">
    <property type="entry name" value="Biotin_lipoyl"/>
</dbReference>
<dbReference type="InterPro" id="IPR003016">
    <property type="entry name" value="2-oxoA_DH_lipoyl-BS"/>
</dbReference>
<feature type="domain" description="Lipoyl-binding" evidence="11">
    <location>
        <begin position="68"/>
        <end position="143"/>
    </location>
</feature>
<evidence type="ECO:0000256" key="7">
    <source>
        <dbReference type="ARBA" id="ARBA00023128"/>
    </source>
</evidence>
<dbReference type="SUPFAM" id="SSF52777">
    <property type="entry name" value="CoA-dependent acyltransferases"/>
    <property type="match status" value="2"/>
</dbReference>
<feature type="compositionally biased region" description="Basic and acidic residues" evidence="10">
    <location>
        <begin position="221"/>
        <end position="235"/>
    </location>
</feature>
<keyword evidence="5 9" id="KW-0450">Lipoyl</keyword>
<keyword evidence="6" id="KW-0809">Transit peptide</keyword>
<accession>A0A0D6EM97</accession>
<dbReference type="GO" id="GO:0031405">
    <property type="term" value="F:lipoic acid binding"/>
    <property type="evidence" value="ECO:0007669"/>
    <property type="project" value="TreeGrafter"/>
</dbReference>
<evidence type="ECO:0000256" key="2">
    <source>
        <dbReference type="ARBA" id="ARBA00004305"/>
    </source>
</evidence>
<dbReference type="GO" id="GO:0045333">
    <property type="term" value="P:cellular respiration"/>
    <property type="evidence" value="ECO:0007669"/>
    <property type="project" value="UniProtKB-ARBA"/>
</dbReference>
<dbReference type="Gene3D" id="4.10.320.10">
    <property type="entry name" value="E3-binding domain"/>
    <property type="match status" value="1"/>
</dbReference>
<feature type="region of interest" description="Disordered" evidence="10">
    <location>
        <begin position="147"/>
        <end position="178"/>
    </location>
</feature>
<dbReference type="Gene3D" id="3.30.559.10">
    <property type="entry name" value="Chloramphenicol acetyltransferase-like domain"/>
    <property type="match status" value="1"/>
</dbReference>
<dbReference type="InterPro" id="IPR001078">
    <property type="entry name" value="2-oxoacid_DH_actylTfrase"/>
</dbReference>
<name>A0A0D6EM97_SPOSA</name>
<comment type="similarity">
    <text evidence="3 9">Belongs to the 2-oxoacid dehydrogenase family.</text>
</comment>
<dbReference type="Pfam" id="PF00364">
    <property type="entry name" value="Biotin_lipoyl"/>
    <property type="match status" value="1"/>
</dbReference>
<evidence type="ECO:0000256" key="6">
    <source>
        <dbReference type="ARBA" id="ARBA00022946"/>
    </source>
</evidence>
<feature type="compositionally biased region" description="Polar residues" evidence="10">
    <location>
        <begin position="157"/>
        <end position="171"/>
    </location>
</feature>
<dbReference type="EMBL" id="CENE01000011">
    <property type="protein sequence ID" value="CEQ41104.1"/>
    <property type="molecule type" value="Genomic_DNA"/>
</dbReference>
<comment type="subcellular location">
    <subcellularLocation>
        <location evidence="2">Mitochondrion matrix</location>
    </subcellularLocation>
</comment>
<keyword evidence="7" id="KW-0496">Mitochondrion</keyword>
<evidence type="ECO:0000256" key="1">
    <source>
        <dbReference type="ARBA" id="ARBA00001938"/>
    </source>
</evidence>
<dbReference type="Gene3D" id="2.40.50.100">
    <property type="match status" value="1"/>
</dbReference>
<dbReference type="GO" id="GO:0016407">
    <property type="term" value="F:acetyltransferase activity"/>
    <property type="evidence" value="ECO:0007669"/>
    <property type="project" value="TreeGrafter"/>
</dbReference>
<dbReference type="AlphaFoldDB" id="A0A0D6EM97"/>
<proteinExistence type="inferred from homology"/>
<dbReference type="InterPro" id="IPR004167">
    <property type="entry name" value="PSBD"/>
</dbReference>
<reference evidence="14" key="1">
    <citation type="submission" date="2015-02" db="EMBL/GenBank/DDBJ databases">
        <authorList>
            <person name="Gon?alves P."/>
        </authorList>
    </citation>
    <scope>NUCLEOTIDE SEQUENCE [LARGE SCALE GENOMIC DNA]</scope>
</reference>
<dbReference type="Proteomes" id="UP000243876">
    <property type="component" value="Unassembled WGS sequence"/>
</dbReference>
<evidence type="ECO:0000259" key="12">
    <source>
        <dbReference type="PROSITE" id="PS51826"/>
    </source>
</evidence>
<evidence type="ECO:0000256" key="5">
    <source>
        <dbReference type="ARBA" id="ARBA00022823"/>
    </source>
</evidence>
<evidence type="ECO:0000256" key="3">
    <source>
        <dbReference type="ARBA" id="ARBA00007317"/>
    </source>
</evidence>
<evidence type="ECO:0000256" key="9">
    <source>
        <dbReference type="RuleBase" id="RU003423"/>
    </source>
</evidence>
<feature type="region of interest" description="Disordered" evidence="10">
    <location>
        <begin position="221"/>
        <end position="262"/>
    </location>
</feature>
<dbReference type="PROSITE" id="PS50968">
    <property type="entry name" value="BIOTINYL_LIPOYL"/>
    <property type="match status" value="1"/>
</dbReference>
<dbReference type="InterPro" id="IPR036625">
    <property type="entry name" value="E3-bd_dom_sf"/>
</dbReference>
<dbReference type="CDD" id="cd06849">
    <property type="entry name" value="lipoyl_domain"/>
    <property type="match status" value="1"/>
</dbReference>
<dbReference type="GO" id="GO:0005759">
    <property type="term" value="C:mitochondrial matrix"/>
    <property type="evidence" value="ECO:0007669"/>
    <property type="project" value="UniProtKB-SubCell"/>
</dbReference>
<evidence type="ECO:0000313" key="14">
    <source>
        <dbReference type="Proteomes" id="UP000243876"/>
    </source>
</evidence>
<sequence length="593" mass="64242">MLGRLLPGQSLSAYLSRTARPVALLRSFPRRSLTNLAQRPHLYRLSLPQFNPTQRRLFSTTKTARGQTKPFMLADIGEGITECEIVKWLVKPGDIIEEFDPVAEVMSDKASVEITSPYAGRVTSIAGDVGAMIKVGKVLCEIEMVSEEVQHPEPSPAQASPETTASLSSATLEPPVSIRPSPLSAQNFIGVLATPATRRFAREHGVDLSLVKGTGKDGRIDKGDILDFASSDKHSGKSSPTFAPSPSEPAAPSPAPPVPSTPIPLSVTRRAMFRAMTASLAIPHFAYSETIDVTNLERLRLTLNSHIPLKYRKTLPQADEVALARVQQWGELEESSRAPEEHRFDRVTLLPLLLKALSAAMHEHPLFCCTLSPPPPATASPSDEPQLFRRPSHDISIAVSSPAPSGGLFTPVLRSISTLSIYSLAAHLSHIQHLVSTAPPTSAPKFPPAYQGSGTLTLSNIGAIGGKTTHPVVPPTGQLAIGALGRMRVEPRFASAEESTARRVAQGVEADDGRPWNVEPRLVMVRRRFSRSRRLPAFLSRVRGPGTALTVPRTVLQDVTFTADHRIVEGVELARLVETWKRIIETPSLLMGP</sequence>